<dbReference type="Proteomes" id="UP000078555">
    <property type="component" value="Unassembled WGS sequence"/>
</dbReference>
<evidence type="ECO:0000313" key="3">
    <source>
        <dbReference type="EMBL" id="SBT32653.1"/>
    </source>
</evidence>
<evidence type="ECO:0000313" key="2">
    <source>
        <dbReference type="EMBL" id="SBT32128.1"/>
    </source>
</evidence>
<dbReference type="EMBL" id="FLRE01000041">
    <property type="protein sequence ID" value="SBT32653.1"/>
    <property type="molecule type" value="Genomic_DNA"/>
</dbReference>
<dbReference type="AlphaFoldDB" id="A0A1A8YMQ9"/>
<protein>
    <submittedName>
        <fullName evidence="3">Uncharacterized protein</fullName>
    </submittedName>
</protein>
<proteinExistence type="predicted"/>
<evidence type="ECO:0000313" key="5">
    <source>
        <dbReference type="Proteomes" id="UP000078555"/>
    </source>
</evidence>
<evidence type="ECO:0000313" key="4">
    <source>
        <dbReference type="Proteomes" id="UP000078550"/>
    </source>
</evidence>
<dbReference type="EMBL" id="FLRD01000034">
    <property type="protein sequence ID" value="SBT32128.1"/>
    <property type="molecule type" value="Genomic_DNA"/>
</dbReference>
<name>A0A1A8YMQ9_PLAOA</name>
<reference evidence="3" key="2">
    <citation type="submission" date="2016-05" db="EMBL/GenBank/DDBJ databases">
        <authorList>
            <person name="Lavstsen T."/>
            <person name="Jespersen J.S."/>
        </authorList>
    </citation>
    <scope>NUCLEOTIDE SEQUENCE [LARGE SCALE GENOMIC DNA]</scope>
</reference>
<gene>
    <name evidence="2" type="ORF">POVWA1_010580</name>
    <name evidence="3" type="ORF">POVWA2_010720</name>
</gene>
<reference evidence="4 5" key="1">
    <citation type="submission" date="2016-05" db="EMBL/GenBank/DDBJ databases">
        <authorList>
            <person name="Naeem Raeece"/>
        </authorList>
    </citation>
    <scope>NUCLEOTIDE SEQUENCE [LARGE SCALE GENOMIC DNA]</scope>
</reference>
<organism evidence="3 4">
    <name type="scientific">Plasmodium ovale wallikeri</name>
    <dbReference type="NCBI Taxonomy" id="864142"/>
    <lineage>
        <taxon>Eukaryota</taxon>
        <taxon>Sar</taxon>
        <taxon>Alveolata</taxon>
        <taxon>Apicomplexa</taxon>
        <taxon>Aconoidasida</taxon>
        <taxon>Haemosporida</taxon>
        <taxon>Plasmodiidae</taxon>
        <taxon>Plasmodium</taxon>
        <taxon>Plasmodium (Plasmodium)</taxon>
    </lineage>
</organism>
<sequence length="180" mass="20368">MPIYEEVHFVKIKQSKAKQGKERQSKTRQNKTNAEMGFVPPIRCKGECDDVLSLLAALAMAYMSVKSLFFLSHCKIVCTLRIATYAQKKNSCTLHKKDLHIYRHLYVNGTKIISYTKAKPTRRSGSVAKKTKKKGKKTEGRTCGWREVEGSRSLAQSALCPFASKKWPGEEVVRRRSGQA</sequence>
<feature type="region of interest" description="Disordered" evidence="1">
    <location>
        <begin position="121"/>
        <end position="141"/>
    </location>
</feature>
<evidence type="ECO:0000256" key="1">
    <source>
        <dbReference type="SAM" id="MobiDB-lite"/>
    </source>
</evidence>
<accession>A0A1A8YMQ9</accession>
<dbReference type="Proteomes" id="UP000078550">
    <property type="component" value="Unassembled WGS sequence"/>
</dbReference>
<keyword evidence="5" id="KW-1185">Reference proteome</keyword>